<name>A0A7W9X3H8_9BURK</name>
<keyword evidence="1" id="KW-0812">Transmembrane</keyword>
<dbReference type="Proteomes" id="UP000540787">
    <property type="component" value="Unassembled WGS sequence"/>
</dbReference>
<accession>A0A7W9X3H8</accession>
<dbReference type="EMBL" id="JACHBX010000004">
    <property type="protein sequence ID" value="MBB6135818.1"/>
    <property type="molecule type" value="Genomic_DNA"/>
</dbReference>
<feature type="transmembrane region" description="Helical" evidence="1">
    <location>
        <begin position="71"/>
        <end position="91"/>
    </location>
</feature>
<dbReference type="AlphaFoldDB" id="A0A7W9X3H8"/>
<protein>
    <submittedName>
        <fullName evidence="2">Uncharacterized protein</fullName>
    </submittedName>
</protein>
<gene>
    <name evidence="2" type="ORF">HD842_003985</name>
</gene>
<feature type="transmembrane region" description="Helical" evidence="1">
    <location>
        <begin position="46"/>
        <end position="65"/>
    </location>
</feature>
<organism evidence="2 3">
    <name type="scientific">Massilia aurea</name>
    <dbReference type="NCBI Taxonomy" id="373040"/>
    <lineage>
        <taxon>Bacteria</taxon>
        <taxon>Pseudomonadati</taxon>
        <taxon>Pseudomonadota</taxon>
        <taxon>Betaproteobacteria</taxon>
        <taxon>Burkholderiales</taxon>
        <taxon>Oxalobacteraceae</taxon>
        <taxon>Telluria group</taxon>
        <taxon>Massilia</taxon>
    </lineage>
</organism>
<keyword evidence="1" id="KW-1133">Transmembrane helix</keyword>
<sequence>MSMLRTVVDPAHIVLSRGDQFRLQGVVNRLARAYPPDWLERCGAQLYGATIVASLALTGVVGALWSPWWTYLIPVVCPLLLLGVLPVWLFGREPGCPRWAHPLAIVGDDDAALIGRIVAAMDEHSRAALLRHCPANDGAKVFALWQLLQAAGGEEPH</sequence>
<evidence type="ECO:0000313" key="2">
    <source>
        <dbReference type="EMBL" id="MBB6135818.1"/>
    </source>
</evidence>
<dbReference type="RefSeq" id="WP_183556470.1">
    <property type="nucleotide sequence ID" value="NZ_JACHBX010000004.1"/>
</dbReference>
<keyword evidence="3" id="KW-1185">Reference proteome</keyword>
<proteinExistence type="predicted"/>
<keyword evidence="1" id="KW-0472">Membrane</keyword>
<reference evidence="2 3" key="1">
    <citation type="submission" date="2020-08" db="EMBL/GenBank/DDBJ databases">
        <title>The Agave Microbiome: Exploring the role of microbial communities in plant adaptations to desert environments.</title>
        <authorList>
            <person name="Partida-Martinez L.P."/>
        </authorList>
    </citation>
    <scope>NUCLEOTIDE SEQUENCE [LARGE SCALE GENOMIC DNA]</scope>
    <source>
        <strain evidence="2 3">AT3.2</strain>
    </source>
</reference>
<evidence type="ECO:0000256" key="1">
    <source>
        <dbReference type="SAM" id="Phobius"/>
    </source>
</evidence>
<evidence type="ECO:0000313" key="3">
    <source>
        <dbReference type="Proteomes" id="UP000540787"/>
    </source>
</evidence>
<comment type="caution">
    <text evidence="2">The sequence shown here is derived from an EMBL/GenBank/DDBJ whole genome shotgun (WGS) entry which is preliminary data.</text>
</comment>